<dbReference type="InterPro" id="IPR050925">
    <property type="entry name" value="Rhomboid_protease_S54"/>
</dbReference>
<dbReference type="GO" id="GO:0008233">
    <property type="term" value="F:peptidase activity"/>
    <property type="evidence" value="ECO:0007669"/>
    <property type="project" value="UniProtKB-KW"/>
</dbReference>
<feature type="domain" description="Peptidase S54 rhomboid" evidence="8">
    <location>
        <begin position="73"/>
        <end position="203"/>
    </location>
</feature>
<dbReference type="GO" id="GO:0006508">
    <property type="term" value="P:proteolysis"/>
    <property type="evidence" value="ECO:0007669"/>
    <property type="project" value="UniProtKB-KW"/>
</dbReference>
<name>A0ABN3H2E5_9ACTN</name>
<evidence type="ECO:0000256" key="7">
    <source>
        <dbReference type="SAM" id="Phobius"/>
    </source>
</evidence>
<evidence type="ECO:0000259" key="8">
    <source>
        <dbReference type="Pfam" id="PF01694"/>
    </source>
</evidence>
<evidence type="ECO:0000256" key="1">
    <source>
        <dbReference type="ARBA" id="ARBA00004141"/>
    </source>
</evidence>
<feature type="transmembrane region" description="Helical" evidence="7">
    <location>
        <begin position="114"/>
        <end position="132"/>
    </location>
</feature>
<keyword evidence="9" id="KW-0645">Protease</keyword>
<dbReference type="RefSeq" id="WP_222110795.1">
    <property type="nucleotide sequence ID" value="NZ_BAAARB010000002.1"/>
</dbReference>
<feature type="transmembrane region" description="Helical" evidence="7">
    <location>
        <begin position="27"/>
        <end position="48"/>
    </location>
</feature>
<dbReference type="SUPFAM" id="SSF144091">
    <property type="entry name" value="Rhomboid-like"/>
    <property type="match status" value="1"/>
</dbReference>
<comment type="subcellular location">
    <subcellularLocation>
        <location evidence="1">Membrane</location>
        <topology evidence="1">Multi-pass membrane protein</topology>
    </subcellularLocation>
</comment>
<feature type="transmembrane region" description="Helical" evidence="7">
    <location>
        <begin position="224"/>
        <end position="247"/>
    </location>
</feature>
<dbReference type="PANTHER" id="PTHR43731:SF14">
    <property type="entry name" value="PRESENILIN-ASSOCIATED RHOMBOID-LIKE PROTEIN, MITOCHONDRIAL"/>
    <property type="match status" value="1"/>
</dbReference>
<evidence type="ECO:0000256" key="4">
    <source>
        <dbReference type="ARBA" id="ARBA00022801"/>
    </source>
</evidence>
<comment type="similarity">
    <text evidence="2">Belongs to the peptidase S54 family.</text>
</comment>
<dbReference type="InterPro" id="IPR022764">
    <property type="entry name" value="Peptidase_S54_rhomboid_dom"/>
</dbReference>
<accession>A0ABN3H2E5</accession>
<dbReference type="Gene3D" id="1.20.1540.10">
    <property type="entry name" value="Rhomboid-like"/>
    <property type="match status" value="1"/>
</dbReference>
<proteinExistence type="inferred from homology"/>
<keyword evidence="5 7" id="KW-1133">Transmembrane helix</keyword>
<keyword evidence="10" id="KW-1185">Reference proteome</keyword>
<dbReference type="InterPro" id="IPR035952">
    <property type="entry name" value="Rhomboid-like_sf"/>
</dbReference>
<sequence length="248" mass="25708">MNEANATARVRTDAPVVDDSAAARRPVVTYGLIAVNLAAFIAVVLQAGGTSNLLLKSSIMQQGALVTGLGLENEYWRLLTSGFLHWSILHVAMNMISLYLIGADLERVLGPARYLAVYLIGLFGGSAAVVALGPELAATAGASGAIYGLLGALLIVVIRLKLPATTLITVIVLNVVLSLSIPGISIWAHFGGFVFGAASAAAIIWLPVKVLPPEKRTYQQVTRVGWIGLAALLVIALAIGTGFAAAIG</sequence>
<evidence type="ECO:0000256" key="5">
    <source>
        <dbReference type="ARBA" id="ARBA00022989"/>
    </source>
</evidence>
<dbReference type="Proteomes" id="UP001501170">
    <property type="component" value="Unassembled WGS sequence"/>
</dbReference>
<protein>
    <submittedName>
        <fullName evidence="9">Rhomboid family intramembrane serine protease</fullName>
    </submittedName>
</protein>
<evidence type="ECO:0000313" key="10">
    <source>
        <dbReference type="Proteomes" id="UP001501170"/>
    </source>
</evidence>
<feature type="transmembrane region" description="Helical" evidence="7">
    <location>
        <begin position="193"/>
        <end position="212"/>
    </location>
</feature>
<feature type="transmembrane region" description="Helical" evidence="7">
    <location>
        <begin position="83"/>
        <end position="102"/>
    </location>
</feature>
<comment type="caution">
    <text evidence="9">The sequence shown here is derived from an EMBL/GenBank/DDBJ whole genome shotgun (WGS) entry which is preliminary data.</text>
</comment>
<feature type="transmembrane region" description="Helical" evidence="7">
    <location>
        <begin position="138"/>
        <end position="160"/>
    </location>
</feature>
<dbReference type="PANTHER" id="PTHR43731">
    <property type="entry name" value="RHOMBOID PROTEASE"/>
    <property type="match status" value="1"/>
</dbReference>
<reference evidence="9 10" key="1">
    <citation type="journal article" date="2019" name="Int. J. Syst. Evol. Microbiol.">
        <title>The Global Catalogue of Microorganisms (GCM) 10K type strain sequencing project: providing services to taxonomists for standard genome sequencing and annotation.</title>
        <authorList>
            <consortium name="The Broad Institute Genomics Platform"/>
            <consortium name="The Broad Institute Genome Sequencing Center for Infectious Disease"/>
            <person name="Wu L."/>
            <person name="Ma J."/>
        </authorList>
    </citation>
    <scope>NUCLEOTIDE SEQUENCE [LARGE SCALE GENOMIC DNA]</scope>
    <source>
        <strain evidence="9 10">JCM 16227</strain>
    </source>
</reference>
<evidence type="ECO:0000256" key="3">
    <source>
        <dbReference type="ARBA" id="ARBA00022692"/>
    </source>
</evidence>
<evidence type="ECO:0000256" key="6">
    <source>
        <dbReference type="ARBA" id="ARBA00023136"/>
    </source>
</evidence>
<gene>
    <name evidence="9" type="ORF">GCM10009855_03350</name>
</gene>
<organism evidence="9 10">
    <name type="scientific">Gordonia cholesterolivorans</name>
    <dbReference type="NCBI Taxonomy" id="559625"/>
    <lineage>
        <taxon>Bacteria</taxon>
        <taxon>Bacillati</taxon>
        <taxon>Actinomycetota</taxon>
        <taxon>Actinomycetes</taxon>
        <taxon>Mycobacteriales</taxon>
        <taxon>Gordoniaceae</taxon>
        <taxon>Gordonia</taxon>
    </lineage>
</organism>
<keyword evidence="6 7" id="KW-0472">Membrane</keyword>
<feature type="transmembrane region" description="Helical" evidence="7">
    <location>
        <begin position="167"/>
        <end position="187"/>
    </location>
</feature>
<keyword evidence="4" id="KW-0378">Hydrolase</keyword>
<keyword evidence="3 7" id="KW-0812">Transmembrane</keyword>
<dbReference type="EMBL" id="BAAARB010000002">
    <property type="protein sequence ID" value="GAA2367425.1"/>
    <property type="molecule type" value="Genomic_DNA"/>
</dbReference>
<evidence type="ECO:0000313" key="9">
    <source>
        <dbReference type="EMBL" id="GAA2367425.1"/>
    </source>
</evidence>
<dbReference type="Pfam" id="PF01694">
    <property type="entry name" value="Rhomboid"/>
    <property type="match status" value="1"/>
</dbReference>
<evidence type="ECO:0000256" key="2">
    <source>
        <dbReference type="ARBA" id="ARBA00009045"/>
    </source>
</evidence>